<organism evidence="1 2">
    <name type="scientific">Legionella busanensis</name>
    <dbReference type="NCBI Taxonomy" id="190655"/>
    <lineage>
        <taxon>Bacteria</taxon>
        <taxon>Pseudomonadati</taxon>
        <taxon>Pseudomonadota</taxon>
        <taxon>Gammaproteobacteria</taxon>
        <taxon>Legionellales</taxon>
        <taxon>Legionellaceae</taxon>
        <taxon>Legionella</taxon>
    </lineage>
</organism>
<dbReference type="EMBL" id="UGOD01000003">
    <property type="protein sequence ID" value="STX81366.1"/>
    <property type="molecule type" value="Genomic_DNA"/>
</dbReference>
<evidence type="ECO:0000313" key="1">
    <source>
        <dbReference type="EMBL" id="STX81366.1"/>
    </source>
</evidence>
<dbReference type="RefSeq" id="WP_115332757.1">
    <property type="nucleotide sequence ID" value="NZ_CAAAHP010000010.1"/>
</dbReference>
<reference evidence="1 2" key="1">
    <citation type="submission" date="2018-06" db="EMBL/GenBank/DDBJ databases">
        <authorList>
            <consortium name="Pathogen Informatics"/>
            <person name="Doyle S."/>
        </authorList>
    </citation>
    <scope>NUCLEOTIDE SEQUENCE [LARGE SCALE GENOMIC DNA]</scope>
    <source>
        <strain evidence="1 2">NCTC13316</strain>
    </source>
</reference>
<sequence>MPLSKSEKAKLLQEYANQQELVLPVNQVFWVENKERIIDFCVENDIYLYNIGTLKISTAIELLNDLIKHLEKQNIVLWENNLFRWKEVFNQKLAEVKNHLFIMHNNAYVSVADQFKKTKKLDQRTLLTVKDLFDLLDDSKFESQNLLRAKPFSLTELSLLEIQNLRQLIKSNPNKDLFLPVHHDGHWFYLLRSKGAWSLQDSQPFSTNKNLTPRQESM</sequence>
<accession>A0A378K9I1</accession>
<proteinExistence type="predicted"/>
<protein>
    <submittedName>
        <fullName evidence="1">Uncharacterized protein</fullName>
    </submittedName>
</protein>
<dbReference type="AlphaFoldDB" id="A0A378K9I1"/>
<dbReference type="OrthoDB" id="5634557at2"/>
<name>A0A378K9I1_9GAMM</name>
<gene>
    <name evidence="1" type="ORF">NCTC13316_03235</name>
</gene>
<evidence type="ECO:0000313" key="2">
    <source>
        <dbReference type="Proteomes" id="UP000254794"/>
    </source>
</evidence>
<keyword evidence="2" id="KW-1185">Reference proteome</keyword>
<dbReference type="Proteomes" id="UP000254794">
    <property type="component" value="Unassembled WGS sequence"/>
</dbReference>